<dbReference type="AlphaFoldDB" id="A0A173ZY42"/>
<keyword evidence="1" id="KW-0472">Membrane</keyword>
<keyword evidence="1" id="KW-1133">Transmembrane helix</keyword>
<sequence>MKLNIFFIILDAIFIAVSLVDLITYKNLLSLMLVVFFTWTFVNNIKEYKGDK</sequence>
<evidence type="ECO:0000256" key="1">
    <source>
        <dbReference type="SAM" id="Phobius"/>
    </source>
</evidence>
<name>A0A173ZY42_9FIRM</name>
<organism evidence="2 3">
    <name type="scientific">Blautia obeum</name>
    <dbReference type="NCBI Taxonomy" id="40520"/>
    <lineage>
        <taxon>Bacteria</taxon>
        <taxon>Bacillati</taxon>
        <taxon>Bacillota</taxon>
        <taxon>Clostridia</taxon>
        <taxon>Lachnospirales</taxon>
        <taxon>Lachnospiraceae</taxon>
        <taxon>Blautia</taxon>
    </lineage>
</organism>
<proteinExistence type="predicted"/>
<feature type="transmembrane region" description="Helical" evidence="1">
    <location>
        <begin position="29"/>
        <end position="45"/>
    </location>
</feature>
<evidence type="ECO:0000313" key="2">
    <source>
        <dbReference type="EMBL" id="CUN80967.1"/>
    </source>
</evidence>
<evidence type="ECO:0000313" key="3">
    <source>
        <dbReference type="Proteomes" id="UP000095447"/>
    </source>
</evidence>
<feature type="transmembrane region" description="Helical" evidence="1">
    <location>
        <begin position="5"/>
        <end position="23"/>
    </location>
</feature>
<protein>
    <submittedName>
        <fullName evidence="2">Uncharacterized protein</fullName>
    </submittedName>
</protein>
<dbReference type="Proteomes" id="UP000095447">
    <property type="component" value="Unassembled WGS sequence"/>
</dbReference>
<dbReference type="EMBL" id="CYZA01000006">
    <property type="protein sequence ID" value="CUN80967.1"/>
    <property type="molecule type" value="Genomic_DNA"/>
</dbReference>
<reference evidence="2 3" key="1">
    <citation type="submission" date="2015-09" db="EMBL/GenBank/DDBJ databases">
        <authorList>
            <consortium name="Pathogen Informatics"/>
        </authorList>
    </citation>
    <scope>NUCLEOTIDE SEQUENCE [LARGE SCALE GENOMIC DNA]</scope>
    <source>
        <strain evidence="2 3">2789STDY5608838</strain>
    </source>
</reference>
<accession>A0A173ZY42</accession>
<gene>
    <name evidence="2" type="ORF">ERS852395_01379</name>
</gene>
<keyword evidence="1" id="KW-0812">Transmembrane</keyword>